<dbReference type="GO" id="GO:0042783">
    <property type="term" value="P:symbiont-mediated evasion of host immune response"/>
    <property type="evidence" value="ECO:0007669"/>
    <property type="project" value="InterPro"/>
</dbReference>
<keyword evidence="6" id="KW-0449">Lipoprotein</keyword>
<dbReference type="GO" id="GO:0098552">
    <property type="term" value="C:side of membrane"/>
    <property type="evidence" value="ECO:0007669"/>
    <property type="project" value="UniProtKB-KW"/>
</dbReference>
<comment type="subcellular location">
    <subcellularLocation>
        <location evidence="1">Cell membrane</location>
        <topology evidence="1">Lipid-anchor</topology>
        <topology evidence="1">GPI-anchor</topology>
    </subcellularLocation>
</comment>
<dbReference type="EMBL" id="KX700215">
    <property type="protein sequence ID" value="APD74171.1"/>
    <property type="molecule type" value="Genomic_DNA"/>
</dbReference>
<evidence type="ECO:0000256" key="1">
    <source>
        <dbReference type="ARBA" id="ARBA00004609"/>
    </source>
</evidence>
<evidence type="ECO:0000256" key="4">
    <source>
        <dbReference type="ARBA" id="ARBA00023136"/>
    </source>
</evidence>
<dbReference type="GO" id="GO:0005886">
    <property type="term" value="C:plasma membrane"/>
    <property type="evidence" value="ECO:0007669"/>
    <property type="project" value="UniProtKB-SubCell"/>
</dbReference>
<keyword evidence="5" id="KW-0325">Glycoprotein</keyword>
<accession>A0A1J0R8L0</accession>
<keyword evidence="3" id="KW-0336">GPI-anchor</keyword>
<organism evidence="8">
    <name type="scientific">Trypanosoma brucei</name>
    <dbReference type="NCBI Taxonomy" id="5691"/>
    <lineage>
        <taxon>Eukaryota</taxon>
        <taxon>Discoba</taxon>
        <taxon>Euglenozoa</taxon>
        <taxon>Kinetoplastea</taxon>
        <taxon>Metakinetoplastina</taxon>
        <taxon>Trypanosomatida</taxon>
        <taxon>Trypanosomatidae</taxon>
        <taxon>Trypanosoma</taxon>
    </lineage>
</organism>
<name>A0A1J0R8L0_9TRYP</name>
<dbReference type="VEuPathDB" id="TriTrypDB:Tb427_000439200"/>
<evidence type="ECO:0000259" key="7">
    <source>
        <dbReference type="Pfam" id="PF00913"/>
    </source>
</evidence>
<evidence type="ECO:0000256" key="6">
    <source>
        <dbReference type="ARBA" id="ARBA00023288"/>
    </source>
</evidence>
<reference evidence="8" key="1">
    <citation type="submission" date="2016-08" db="EMBL/GenBank/DDBJ databases">
        <title>VSG repertoire of Trypanosoma brucei EATRO 1125.</title>
        <authorList>
            <person name="Cross G.A."/>
        </authorList>
    </citation>
    <scope>NUCLEOTIDE SEQUENCE</scope>
    <source>
        <strain evidence="8">EATRO 1125</strain>
    </source>
</reference>
<evidence type="ECO:0000256" key="2">
    <source>
        <dbReference type="ARBA" id="ARBA00022475"/>
    </source>
</evidence>
<evidence type="ECO:0000256" key="3">
    <source>
        <dbReference type="ARBA" id="ARBA00022622"/>
    </source>
</evidence>
<dbReference type="InterPro" id="IPR001812">
    <property type="entry name" value="Trypano_VSG_A_N_dom"/>
</dbReference>
<dbReference type="Gene3D" id="3.90.150.10">
    <property type="entry name" value="Variant Surface Glycoprotein, subunit A domain 1"/>
    <property type="match status" value="1"/>
</dbReference>
<dbReference type="AlphaFoldDB" id="A0A1J0R8L0"/>
<feature type="domain" description="Trypanosome variant surface glycoprotein A-type N-terminal" evidence="7">
    <location>
        <begin position="5"/>
        <end position="276"/>
    </location>
</feature>
<dbReference type="Pfam" id="PF00913">
    <property type="entry name" value="Trypan_glycop"/>
    <property type="match status" value="1"/>
</dbReference>
<sequence length="361" mass="39338">METQPSTQLATLKEFTNTTLSGIESELEELGKAAPDAAVKSAYATGLIDDFVAIFTSTGDTTGTNNVCIIKDCSDDTKVEDSDLGDCFVQAIIEKTTNDELSTLEKDSFNLGSKEALTITKTRKLTSSDGGGYSAGTAAQLKLAKWGGGVLTVTHTGSDASLTAAKRGLPAHEAARASAATVKTKIKPDEYKPVGSIEDLRAILISNPADKTMLTAIKVATNRIKDIGYTPARKDVERIFGFTGEHENVPFIKSLDKYKVPIQEDSKTEQREQTEVMKLTETKFQKAKKKQFAKTSNSSPKRRLKKFARAQTRKQQGIFALRSRMQLSATTSLTAVITKAQLRVTRSANLMKQKPRKAKFL</sequence>
<protein>
    <submittedName>
        <fullName evidence="8">Variant surface glycoprotein 1125.2725</fullName>
    </submittedName>
</protein>
<proteinExistence type="predicted"/>
<evidence type="ECO:0000256" key="5">
    <source>
        <dbReference type="ARBA" id="ARBA00023180"/>
    </source>
</evidence>
<keyword evidence="2" id="KW-1003">Cell membrane</keyword>
<evidence type="ECO:0000313" key="8">
    <source>
        <dbReference type="EMBL" id="APD74171.1"/>
    </source>
</evidence>
<keyword evidence="4" id="KW-0472">Membrane</keyword>
<dbReference type="SUPFAM" id="SSF58087">
    <property type="entry name" value="Variant surface glycoprotein (N-terminal domain)"/>
    <property type="match status" value="1"/>
</dbReference>